<proteinExistence type="predicted"/>
<comment type="caution">
    <text evidence="1">The sequence shown here is derived from an EMBL/GenBank/DDBJ whole genome shotgun (WGS) entry which is preliminary data.</text>
</comment>
<organism evidence="1 2">
    <name type="scientific">Caerostris darwini</name>
    <dbReference type="NCBI Taxonomy" id="1538125"/>
    <lineage>
        <taxon>Eukaryota</taxon>
        <taxon>Metazoa</taxon>
        <taxon>Ecdysozoa</taxon>
        <taxon>Arthropoda</taxon>
        <taxon>Chelicerata</taxon>
        <taxon>Arachnida</taxon>
        <taxon>Araneae</taxon>
        <taxon>Araneomorphae</taxon>
        <taxon>Entelegynae</taxon>
        <taxon>Araneoidea</taxon>
        <taxon>Araneidae</taxon>
        <taxon>Caerostris</taxon>
    </lineage>
</organism>
<dbReference type="EMBL" id="BPLQ01004663">
    <property type="protein sequence ID" value="GIY09631.1"/>
    <property type="molecule type" value="Genomic_DNA"/>
</dbReference>
<keyword evidence="2" id="KW-1185">Reference proteome</keyword>
<sequence>MKDTAQVNNTIQAFPLGLRSKGPQRSIPVISKIADSLTRSRGNCIGGVVNAFAVNLLHTTQRDTQDLIFLLEEKIQYCSLNLAQYLHTCMTVL</sequence>
<reference evidence="1 2" key="1">
    <citation type="submission" date="2021-06" db="EMBL/GenBank/DDBJ databases">
        <title>Caerostris darwini draft genome.</title>
        <authorList>
            <person name="Kono N."/>
            <person name="Arakawa K."/>
        </authorList>
    </citation>
    <scope>NUCLEOTIDE SEQUENCE [LARGE SCALE GENOMIC DNA]</scope>
</reference>
<dbReference type="AlphaFoldDB" id="A0AAV4QL43"/>
<evidence type="ECO:0000313" key="2">
    <source>
        <dbReference type="Proteomes" id="UP001054837"/>
    </source>
</evidence>
<evidence type="ECO:0000313" key="1">
    <source>
        <dbReference type="EMBL" id="GIY09631.1"/>
    </source>
</evidence>
<accession>A0AAV4QL43</accession>
<name>A0AAV4QL43_9ARAC</name>
<protein>
    <submittedName>
        <fullName evidence="1">Uncharacterized protein</fullName>
    </submittedName>
</protein>
<gene>
    <name evidence="1" type="ORF">CDAR_102441</name>
</gene>
<dbReference type="Proteomes" id="UP001054837">
    <property type="component" value="Unassembled WGS sequence"/>
</dbReference>